<evidence type="ECO:0000256" key="12">
    <source>
        <dbReference type="SAM" id="Phobius"/>
    </source>
</evidence>
<evidence type="ECO:0000256" key="5">
    <source>
        <dbReference type="ARBA" id="ARBA00022692"/>
    </source>
</evidence>
<name>A0A6H0EYI7_9HEXA</name>
<keyword evidence="6" id="KW-0375">Hydrogen ion transport</keyword>
<keyword evidence="9 12" id="KW-0472">Membrane</keyword>
<evidence type="ECO:0000256" key="4">
    <source>
        <dbReference type="ARBA" id="ARBA00022547"/>
    </source>
</evidence>
<evidence type="ECO:0000256" key="1">
    <source>
        <dbReference type="ARBA" id="ARBA00004141"/>
    </source>
</evidence>
<dbReference type="Pfam" id="PF00119">
    <property type="entry name" value="ATP-synt_A"/>
    <property type="match status" value="1"/>
</dbReference>
<feature type="transmembrane region" description="Helical" evidence="12">
    <location>
        <begin position="99"/>
        <end position="119"/>
    </location>
</feature>
<dbReference type="PANTHER" id="PTHR11410">
    <property type="entry name" value="ATP SYNTHASE SUBUNIT A"/>
    <property type="match status" value="1"/>
</dbReference>
<dbReference type="PROSITE" id="PS00449">
    <property type="entry name" value="ATPASE_A"/>
    <property type="match status" value="1"/>
</dbReference>
<sequence>MMTNLFSVFDPAASLSLSLNWASLFLMMLLVIPMFWLIPNKSSILIETATKKLHQEFKTLLGESAFQGSTLVFISLFILIVINNFMGLFPYIFTASSHLSMTLTLALPLWMTFMLFGWIKNTNYMFAHLVPQSTPGALMPFMVLIESISNVIRPITLSVRLMANMVAGHLLMTLLGNQTAIASNIILITLLMTQILLLTLESAVAIIQSYVFAVLTTLYSSEITSH</sequence>
<feature type="transmembrane region" description="Helical" evidence="12">
    <location>
        <begin position="12"/>
        <end position="38"/>
    </location>
</feature>
<keyword evidence="3" id="KW-0813">Transport</keyword>
<dbReference type="CTD" id="4508"/>
<reference evidence="13" key="1">
    <citation type="submission" date="2019-01" db="EMBL/GenBank/DDBJ databases">
        <title>Mitochondrial phylogenomics of Collembola.</title>
        <authorList>
            <person name="Xin S."/>
            <person name="Xie Z.-J."/>
            <person name="Dong J."/>
            <person name="Yu D.-Y."/>
        </authorList>
    </citation>
    <scope>NUCLEOTIDE SEQUENCE</scope>
</reference>
<dbReference type="InterPro" id="IPR035908">
    <property type="entry name" value="F0_ATP_A_sf"/>
</dbReference>
<keyword evidence="10" id="KW-0066">ATP synthesis</keyword>
<dbReference type="SUPFAM" id="SSF81336">
    <property type="entry name" value="F1F0 ATP synthase subunit A"/>
    <property type="match status" value="1"/>
</dbReference>
<dbReference type="PANTHER" id="PTHR11410:SF0">
    <property type="entry name" value="ATP SYNTHASE SUBUNIT A"/>
    <property type="match status" value="1"/>
</dbReference>
<evidence type="ECO:0000256" key="2">
    <source>
        <dbReference type="ARBA" id="ARBA00006810"/>
    </source>
</evidence>
<dbReference type="GO" id="GO:0045259">
    <property type="term" value="C:proton-transporting ATP synthase complex"/>
    <property type="evidence" value="ECO:0007669"/>
    <property type="project" value="UniProtKB-KW"/>
</dbReference>
<comment type="similarity">
    <text evidence="2">Belongs to the ATPase A chain family.</text>
</comment>
<keyword evidence="13" id="KW-0496">Mitochondrion</keyword>
<feature type="transmembrane region" description="Helical" evidence="12">
    <location>
        <begin position="181"/>
        <end position="200"/>
    </location>
</feature>
<proteinExistence type="inferred from homology"/>
<evidence type="ECO:0000256" key="10">
    <source>
        <dbReference type="ARBA" id="ARBA00023310"/>
    </source>
</evidence>
<dbReference type="CDD" id="cd00310">
    <property type="entry name" value="ATP-synt_Fo_a_6"/>
    <property type="match status" value="1"/>
</dbReference>
<keyword evidence="4" id="KW-0138">CF(0)</keyword>
<dbReference type="GO" id="GO:0005743">
    <property type="term" value="C:mitochondrial inner membrane"/>
    <property type="evidence" value="ECO:0007669"/>
    <property type="project" value="UniProtKB-SubCell"/>
</dbReference>
<dbReference type="Gene3D" id="1.20.120.220">
    <property type="entry name" value="ATP synthase, F0 complex, subunit A"/>
    <property type="match status" value="1"/>
</dbReference>
<evidence type="ECO:0000256" key="7">
    <source>
        <dbReference type="ARBA" id="ARBA00022989"/>
    </source>
</evidence>
<dbReference type="RefSeq" id="YP_009753955.1">
    <property type="nucleotide sequence ID" value="NC_046887.1"/>
</dbReference>
<evidence type="ECO:0000256" key="3">
    <source>
        <dbReference type="ARBA" id="ARBA00022448"/>
    </source>
</evidence>
<evidence type="ECO:0000256" key="8">
    <source>
        <dbReference type="ARBA" id="ARBA00023065"/>
    </source>
</evidence>
<keyword evidence="7 12" id="KW-1133">Transmembrane helix</keyword>
<dbReference type="GO" id="GO:0046933">
    <property type="term" value="F:proton-transporting ATP synthase activity, rotational mechanism"/>
    <property type="evidence" value="ECO:0007669"/>
    <property type="project" value="TreeGrafter"/>
</dbReference>
<evidence type="ECO:0000256" key="11">
    <source>
        <dbReference type="RuleBase" id="RU004450"/>
    </source>
</evidence>
<gene>
    <name evidence="13" type="primary">ATP6</name>
</gene>
<evidence type="ECO:0000313" key="13">
    <source>
        <dbReference type="EMBL" id="QIT06436.1"/>
    </source>
</evidence>
<dbReference type="EMBL" id="MK431895">
    <property type="protein sequence ID" value="QIT06436.1"/>
    <property type="molecule type" value="Genomic_DNA"/>
</dbReference>
<evidence type="ECO:0000256" key="9">
    <source>
        <dbReference type="ARBA" id="ARBA00023136"/>
    </source>
</evidence>
<keyword evidence="8" id="KW-0406">Ion transport</keyword>
<dbReference type="InterPro" id="IPR023011">
    <property type="entry name" value="ATP_synth_F0_asu_AS"/>
</dbReference>
<geneLocation type="mitochondrion" evidence="13"/>
<dbReference type="NCBIfam" id="TIGR01131">
    <property type="entry name" value="ATP_synt_6_or_A"/>
    <property type="match status" value="1"/>
</dbReference>
<dbReference type="AlphaFoldDB" id="A0A6H0EYI7"/>
<dbReference type="GeneID" id="54104794"/>
<comment type="subcellular location">
    <subcellularLocation>
        <location evidence="1">Membrane</location>
        <topology evidence="1">Multi-pass membrane protein</topology>
    </subcellularLocation>
    <subcellularLocation>
        <location evidence="11">Mitochondrion inner membrane</location>
        <topology evidence="11">Multi-pass membrane protein</topology>
    </subcellularLocation>
</comment>
<organism evidence="13">
    <name type="scientific">Dicranocentrus wangi</name>
    <dbReference type="NCBI Taxonomy" id="1302322"/>
    <lineage>
        <taxon>Eukaryota</taxon>
        <taxon>Metazoa</taxon>
        <taxon>Ecdysozoa</taxon>
        <taxon>Arthropoda</taxon>
        <taxon>Hexapoda</taxon>
        <taxon>Collembola</taxon>
        <taxon>Entomobryomorpha</taxon>
        <taxon>Entomobryoidea</taxon>
        <taxon>Entomobryidae</taxon>
        <taxon>Heteromurinae</taxon>
        <taxon>Dicranocentrus</taxon>
    </lineage>
</organism>
<feature type="transmembrane region" description="Helical" evidence="12">
    <location>
        <begin position="71"/>
        <end position="92"/>
    </location>
</feature>
<dbReference type="InterPro" id="IPR000568">
    <property type="entry name" value="ATP_synth_F0_asu"/>
</dbReference>
<accession>A0A6H0EYI7</accession>
<dbReference type="InterPro" id="IPR045083">
    <property type="entry name" value="ATP_synth_F0_asu_bact/mt"/>
</dbReference>
<keyword evidence="5 12" id="KW-0812">Transmembrane</keyword>
<dbReference type="PRINTS" id="PR00123">
    <property type="entry name" value="ATPASEA"/>
</dbReference>
<protein>
    <recommendedName>
        <fullName evidence="11">ATP synthase subunit a</fullName>
    </recommendedName>
</protein>
<evidence type="ECO:0000256" key="6">
    <source>
        <dbReference type="ARBA" id="ARBA00022781"/>
    </source>
</evidence>